<comment type="caution">
    <text evidence="1">The sequence shown here is derived from an EMBL/GenBank/DDBJ whole genome shotgun (WGS) entry which is preliminary data.</text>
</comment>
<dbReference type="PROSITE" id="PS51257">
    <property type="entry name" value="PROKAR_LIPOPROTEIN"/>
    <property type="match status" value="1"/>
</dbReference>
<evidence type="ECO:0000313" key="1">
    <source>
        <dbReference type="EMBL" id="GAE29786.1"/>
    </source>
</evidence>
<dbReference type="OrthoDB" id="2941630at2"/>
<gene>
    <name evidence="1" type="ORF">JCM9152_1169</name>
</gene>
<dbReference type="EMBL" id="BAUU01000007">
    <property type="protein sequence ID" value="GAE29786.1"/>
    <property type="molecule type" value="Genomic_DNA"/>
</dbReference>
<name>W4QCK5_9BACI</name>
<dbReference type="Proteomes" id="UP000018895">
    <property type="component" value="Unassembled WGS sequence"/>
</dbReference>
<organism evidence="1 2">
    <name type="scientific">Halalkalibacter hemicellulosilyticusJCM 9152</name>
    <dbReference type="NCBI Taxonomy" id="1236971"/>
    <lineage>
        <taxon>Bacteria</taxon>
        <taxon>Bacillati</taxon>
        <taxon>Bacillota</taxon>
        <taxon>Bacilli</taxon>
        <taxon>Bacillales</taxon>
        <taxon>Bacillaceae</taxon>
        <taxon>Halalkalibacter</taxon>
    </lineage>
</organism>
<dbReference type="RefSeq" id="WP_035341751.1">
    <property type="nucleotide sequence ID" value="NZ_BAUU01000007.1"/>
</dbReference>
<evidence type="ECO:0008006" key="3">
    <source>
        <dbReference type="Google" id="ProtNLM"/>
    </source>
</evidence>
<proteinExistence type="predicted"/>
<reference evidence="1" key="1">
    <citation type="journal article" date="2014" name="Genome Announc.">
        <title>Draft Genome Sequences of Three Alkaliphilic Bacillus Strains, Bacillus wakoensis JCM 9140T, Bacillus akibai JCM 9157T, and Bacillus hemicellulosilyticus JCM 9152T.</title>
        <authorList>
            <person name="Yuki M."/>
            <person name="Oshima K."/>
            <person name="Suda W."/>
            <person name="Oshida Y."/>
            <person name="Kitamura K."/>
            <person name="Iida T."/>
            <person name="Hattori M."/>
            <person name="Ohkuma M."/>
        </authorList>
    </citation>
    <scope>NUCLEOTIDE SEQUENCE [LARGE SCALE GENOMIC DNA]</scope>
    <source>
        <strain evidence="1">JCM 9152</strain>
    </source>
</reference>
<evidence type="ECO:0000313" key="2">
    <source>
        <dbReference type="Proteomes" id="UP000018895"/>
    </source>
</evidence>
<dbReference type="InterPro" id="IPR025373">
    <property type="entry name" value="DUF4363"/>
</dbReference>
<sequence length="120" mass="14099">MLMRIKQLIGIAMLILLITGCNVEQIVKTEKDHLLFQQTSILKEQIENEEWDEVSKSITHFEKNYSKRKWKLQLLAAIGDYQDIELHIVSLKEYAKDEDKVESLTSISQIRHLLTIIYNL</sequence>
<accession>W4QCK5</accession>
<dbReference type="Pfam" id="PF14276">
    <property type="entry name" value="DUF4363"/>
    <property type="match status" value="1"/>
</dbReference>
<protein>
    <recommendedName>
        <fullName evidence="3">Lipoprotein</fullName>
    </recommendedName>
</protein>
<dbReference type="AlphaFoldDB" id="W4QCK5"/>
<keyword evidence="2" id="KW-1185">Reference proteome</keyword>